<sequence length="875" mass="97527">MTDGSPAQMLVHRNDHQVLGQKHEASLPTSPLQTSAESHQRQASRRASMKENAEDPSLLTSGQRMLNDVTEAQGSEQRANLPDVVGTKASPAITPSRKRSGSTVKLSLPLATDQDQSPKPSGSRGSAGPEDPKFQHRPSHTSLLQVLNILKNERSGEHRAGKSSSDGLDYGGRRDPEVLFRVAGVPITKSCAILTISIVIVTVLTIFVVILLTRQRRTVPTQPFCETEDCFHHSYRLLGKLNRSLDPCENFSAYVCSAWSPPEGYLKHSNSAMDDVRKSWFPAFREMLREGSETIKVGLKPLAMYSSCMGTRSEYGSNVEIFWDMLKECGLTWPEEPEPGKTSALDVLMTLAYKWQLPLFFQVRVLRLKSASKWRFTMDPGSLIPLMYQHHVTVQNSGGYEKYWATFYIILSDKRNEAPVNKTVIASAKAMEGDVFKKLLTAMRPPVVRPVLVPMSQIGPYTPSLNSDQWLRAFRQTDLEPEVELQDQVLLGDAGFFLALARVMNSYEDTQLMSLIAWSFVQLLSPAMDYRLLENRYEQGVSIYRPYFCERFVETAYRFLVLALASASRFSLHEREFVSAGFQSLVSAAVDMVNVTEWLDVESRQLAAGKLSSTRLHLWPPENFLKDDVLGNIYEAFPSSEASFAEYWVKSRRCAAEAYLPRDDIDFQSYSFNYALPYLLYDATNNSVKVAVGAVTAPLYYASGTNAMFYGGLGFSMALELVASLNSQGLMWHPDGTFGDSFLSNASARAFEIRDGCLTSAEKQRGANAKTNQSASEIGISVFPEIPALEVAYMAYQRSLSERSDNTPQGIPKVLSGDQVFFMTLCYMMCTLPDAVGPHTVDCNKAVRNSEAFSRAFRCPLGSQMNPKQKCSFFG</sequence>
<proteinExistence type="predicted"/>
<organism evidence="1 2">
    <name type="scientific">Dermacentor silvarum</name>
    <name type="common">Tick</name>
    <dbReference type="NCBI Taxonomy" id="543639"/>
    <lineage>
        <taxon>Eukaryota</taxon>
        <taxon>Metazoa</taxon>
        <taxon>Ecdysozoa</taxon>
        <taxon>Arthropoda</taxon>
        <taxon>Chelicerata</taxon>
        <taxon>Arachnida</taxon>
        <taxon>Acari</taxon>
        <taxon>Parasitiformes</taxon>
        <taxon>Ixodida</taxon>
        <taxon>Ixodoidea</taxon>
        <taxon>Ixodidae</taxon>
        <taxon>Rhipicephalinae</taxon>
        <taxon>Dermacentor</taxon>
    </lineage>
</organism>
<keyword evidence="2" id="KW-1185">Reference proteome</keyword>
<reference evidence="1" key="1">
    <citation type="submission" date="2020-05" db="EMBL/GenBank/DDBJ databases">
        <title>Large-scale comparative analyses of tick genomes elucidate their genetic diversity and vector capacities.</title>
        <authorList>
            <person name="Jia N."/>
            <person name="Wang J."/>
            <person name="Shi W."/>
            <person name="Du L."/>
            <person name="Sun Y."/>
            <person name="Zhan W."/>
            <person name="Jiang J."/>
            <person name="Wang Q."/>
            <person name="Zhang B."/>
            <person name="Ji P."/>
            <person name="Sakyi L.B."/>
            <person name="Cui X."/>
            <person name="Yuan T."/>
            <person name="Jiang B."/>
            <person name="Yang W."/>
            <person name="Lam T.T.-Y."/>
            <person name="Chang Q."/>
            <person name="Ding S."/>
            <person name="Wang X."/>
            <person name="Zhu J."/>
            <person name="Ruan X."/>
            <person name="Zhao L."/>
            <person name="Wei J."/>
            <person name="Que T."/>
            <person name="Du C."/>
            <person name="Cheng J."/>
            <person name="Dai P."/>
            <person name="Han X."/>
            <person name="Huang E."/>
            <person name="Gao Y."/>
            <person name="Liu J."/>
            <person name="Shao H."/>
            <person name="Ye R."/>
            <person name="Li L."/>
            <person name="Wei W."/>
            <person name="Wang X."/>
            <person name="Wang C."/>
            <person name="Yang T."/>
            <person name="Huo Q."/>
            <person name="Li W."/>
            <person name="Guo W."/>
            <person name="Chen H."/>
            <person name="Zhou L."/>
            <person name="Ni X."/>
            <person name="Tian J."/>
            <person name="Zhou Y."/>
            <person name="Sheng Y."/>
            <person name="Liu T."/>
            <person name="Pan Y."/>
            <person name="Xia L."/>
            <person name="Li J."/>
            <person name="Zhao F."/>
            <person name="Cao W."/>
        </authorList>
    </citation>
    <scope>NUCLEOTIDE SEQUENCE</scope>
    <source>
        <strain evidence="1">Dsil-2018</strain>
    </source>
</reference>
<protein>
    <submittedName>
        <fullName evidence="1">Uncharacterized protein</fullName>
    </submittedName>
</protein>
<dbReference type="EMBL" id="CM023472">
    <property type="protein sequence ID" value="KAH7960243.1"/>
    <property type="molecule type" value="Genomic_DNA"/>
</dbReference>
<evidence type="ECO:0000313" key="1">
    <source>
        <dbReference type="EMBL" id="KAH7960243.1"/>
    </source>
</evidence>
<name>A0ACB8D779_DERSI</name>
<comment type="caution">
    <text evidence="1">The sequence shown here is derived from an EMBL/GenBank/DDBJ whole genome shotgun (WGS) entry which is preliminary data.</text>
</comment>
<evidence type="ECO:0000313" key="2">
    <source>
        <dbReference type="Proteomes" id="UP000821865"/>
    </source>
</evidence>
<dbReference type="Proteomes" id="UP000821865">
    <property type="component" value="Chromosome 3"/>
</dbReference>
<gene>
    <name evidence="1" type="ORF">HPB49_018103</name>
</gene>
<accession>A0ACB8D779</accession>